<protein>
    <recommendedName>
        <fullName evidence="1">N-acetyltransferase domain-containing protein</fullName>
    </recommendedName>
</protein>
<dbReference type="InterPro" id="IPR016181">
    <property type="entry name" value="Acyl_CoA_acyltransferase"/>
</dbReference>
<dbReference type="EMBL" id="CP020472">
    <property type="protein sequence ID" value="ARD23633.1"/>
    <property type="molecule type" value="Genomic_DNA"/>
</dbReference>
<sequence>MHSYYMFKASKSDFSSLSSVPLPVRASDNIQGEYYQTTLSEQQQLWSVIKLFYRQHLPYSKPTFKDTVILCCQEKADDKPIANHTNQLQIDNILAAVRIKKIGEVQLVTGLVVKKSARGQGIAHQLMSVIQSNLLESECYVFAIAALTDFYQQHGFIKPHEVDNNINQLFKKHNNQNRPLALLKSS</sequence>
<name>A0ABN4YGV6_9GAMM</name>
<dbReference type="InterPro" id="IPR000182">
    <property type="entry name" value="GNAT_dom"/>
</dbReference>
<accession>A0ABN4YGV6</accession>
<organism evidence="2 3">
    <name type="scientific">Shewanella japonica</name>
    <dbReference type="NCBI Taxonomy" id="93973"/>
    <lineage>
        <taxon>Bacteria</taxon>
        <taxon>Pseudomonadati</taxon>
        <taxon>Pseudomonadota</taxon>
        <taxon>Gammaproteobacteria</taxon>
        <taxon>Alteromonadales</taxon>
        <taxon>Shewanellaceae</taxon>
        <taxon>Shewanella</taxon>
    </lineage>
</organism>
<evidence type="ECO:0000313" key="2">
    <source>
        <dbReference type="EMBL" id="ARD23633.1"/>
    </source>
</evidence>
<dbReference type="Gene3D" id="3.40.630.30">
    <property type="match status" value="1"/>
</dbReference>
<reference evidence="2 3" key="1">
    <citation type="submission" date="2017-03" db="EMBL/GenBank/DDBJ databases">
        <title>Genome sequencing of Shewanella japonica KCTC 22435.</title>
        <authorList>
            <person name="Kim K.M."/>
        </authorList>
    </citation>
    <scope>NUCLEOTIDE SEQUENCE [LARGE SCALE GENOMIC DNA]</scope>
    <source>
        <strain evidence="2 3">KCTC 22435</strain>
    </source>
</reference>
<gene>
    <name evidence="2" type="ORF">SJ2017_3382</name>
</gene>
<feature type="domain" description="N-acetyltransferase" evidence="1">
    <location>
        <begin position="91"/>
        <end position="157"/>
    </location>
</feature>
<dbReference type="RefSeq" id="WP_080916599.1">
    <property type="nucleotide sequence ID" value="NZ_CP020472.1"/>
</dbReference>
<dbReference type="SUPFAM" id="SSF55729">
    <property type="entry name" value="Acyl-CoA N-acyltransferases (Nat)"/>
    <property type="match status" value="1"/>
</dbReference>
<dbReference type="Proteomes" id="UP000191820">
    <property type="component" value="Chromosome"/>
</dbReference>
<proteinExistence type="predicted"/>
<dbReference type="Pfam" id="PF13508">
    <property type="entry name" value="Acetyltransf_7"/>
    <property type="match status" value="1"/>
</dbReference>
<evidence type="ECO:0000313" key="3">
    <source>
        <dbReference type="Proteomes" id="UP000191820"/>
    </source>
</evidence>
<keyword evidence="3" id="KW-1185">Reference proteome</keyword>
<evidence type="ECO:0000259" key="1">
    <source>
        <dbReference type="Pfam" id="PF13508"/>
    </source>
</evidence>